<organism evidence="4 5">
    <name type="scientific">Flavilitoribacter nigricans (strain ATCC 23147 / DSM 23189 / NBRC 102662 / NCIMB 1420 / SS-2)</name>
    <name type="common">Lewinella nigricans</name>
    <dbReference type="NCBI Taxonomy" id="1122177"/>
    <lineage>
        <taxon>Bacteria</taxon>
        <taxon>Pseudomonadati</taxon>
        <taxon>Bacteroidota</taxon>
        <taxon>Saprospiria</taxon>
        <taxon>Saprospirales</taxon>
        <taxon>Lewinellaceae</taxon>
        <taxon>Flavilitoribacter</taxon>
    </lineage>
</organism>
<dbReference type="SUPFAM" id="SSF54909">
    <property type="entry name" value="Dimeric alpha+beta barrel"/>
    <property type="match status" value="1"/>
</dbReference>
<dbReference type="Pfam" id="PF07876">
    <property type="entry name" value="Dabb"/>
    <property type="match status" value="1"/>
</dbReference>
<feature type="chain" id="PRO_5012090334" evidence="2">
    <location>
        <begin position="20"/>
        <end position="147"/>
    </location>
</feature>
<evidence type="ECO:0000256" key="1">
    <source>
        <dbReference type="ARBA" id="ARBA00011738"/>
    </source>
</evidence>
<protein>
    <submittedName>
        <fullName evidence="4">Stress responsive protein</fullName>
    </submittedName>
</protein>
<proteinExistence type="predicted"/>
<gene>
    <name evidence="4" type="ORF">CRP01_36585</name>
</gene>
<feature type="signal peptide" evidence="2">
    <location>
        <begin position="1"/>
        <end position="19"/>
    </location>
</feature>
<feature type="domain" description="Stress-response A/B barrel" evidence="3">
    <location>
        <begin position="49"/>
        <end position="143"/>
    </location>
</feature>
<dbReference type="InterPro" id="IPR044662">
    <property type="entry name" value="HS1/DABB1-like"/>
</dbReference>
<dbReference type="SMART" id="SM00886">
    <property type="entry name" value="Dabb"/>
    <property type="match status" value="1"/>
</dbReference>
<dbReference type="InterPro" id="IPR013097">
    <property type="entry name" value="Dabb"/>
</dbReference>
<comment type="caution">
    <text evidence="4">The sequence shown here is derived from an EMBL/GenBank/DDBJ whole genome shotgun (WGS) entry which is preliminary data.</text>
</comment>
<dbReference type="EMBL" id="PDUD01000053">
    <property type="protein sequence ID" value="PHN01553.1"/>
    <property type="molecule type" value="Genomic_DNA"/>
</dbReference>
<name>A0A2D0N1F8_FLAN2</name>
<evidence type="ECO:0000313" key="5">
    <source>
        <dbReference type="Proteomes" id="UP000223913"/>
    </source>
</evidence>
<dbReference type="Proteomes" id="UP000223913">
    <property type="component" value="Unassembled WGS sequence"/>
</dbReference>
<reference evidence="4 5" key="1">
    <citation type="submission" date="2017-10" db="EMBL/GenBank/DDBJ databases">
        <title>The draft genome sequence of Lewinella nigricans NBRC 102662.</title>
        <authorList>
            <person name="Wang K."/>
        </authorList>
    </citation>
    <scope>NUCLEOTIDE SEQUENCE [LARGE SCALE GENOMIC DNA]</scope>
    <source>
        <strain evidence="4 5">NBRC 102662</strain>
    </source>
</reference>
<dbReference type="OrthoDB" id="9816070at2"/>
<dbReference type="AlphaFoldDB" id="A0A2D0N1F8"/>
<accession>A0A2D0N1F8</accession>
<dbReference type="PANTHER" id="PTHR33178">
    <property type="match status" value="1"/>
</dbReference>
<dbReference type="PROSITE" id="PS51257">
    <property type="entry name" value="PROKAR_LIPOPROTEIN"/>
    <property type="match status" value="1"/>
</dbReference>
<sequence length="147" mass="16387">MMKNLLLVAMILFSAVACTSEPESTEENTNLAEAMIEAEPEAEANQKMLRHVVLFKFKDTATEADIKSVEDAFMALPAKIPEIKDLEWGTNNSPEGLAKGFTHCFFLSFESEEDRAVYLPHPDHKAFGAVLGPHLDDVLVVDFWTND</sequence>
<dbReference type="InterPro" id="IPR011008">
    <property type="entry name" value="Dimeric_a/b-barrel"/>
</dbReference>
<comment type="subunit">
    <text evidence="1">Homodimer.</text>
</comment>
<dbReference type="PANTHER" id="PTHR33178:SF10">
    <property type="entry name" value="STRESS-RESPONSE A_B BARREL DOMAIN-CONTAINING PROTEIN"/>
    <property type="match status" value="1"/>
</dbReference>
<keyword evidence="5" id="KW-1185">Reference proteome</keyword>
<keyword evidence="2" id="KW-0732">Signal</keyword>
<dbReference type="PROSITE" id="PS51502">
    <property type="entry name" value="S_R_A_B_BARREL"/>
    <property type="match status" value="1"/>
</dbReference>
<evidence type="ECO:0000256" key="2">
    <source>
        <dbReference type="SAM" id="SignalP"/>
    </source>
</evidence>
<dbReference type="Gene3D" id="3.30.70.100">
    <property type="match status" value="1"/>
</dbReference>
<evidence type="ECO:0000259" key="3">
    <source>
        <dbReference type="PROSITE" id="PS51502"/>
    </source>
</evidence>
<evidence type="ECO:0000313" key="4">
    <source>
        <dbReference type="EMBL" id="PHN01553.1"/>
    </source>
</evidence>